<dbReference type="SUPFAM" id="SSF56925">
    <property type="entry name" value="OMPA-like"/>
    <property type="match status" value="1"/>
</dbReference>
<dbReference type="InterPro" id="IPR011250">
    <property type="entry name" value="OMP/PagP_B-barrel"/>
</dbReference>
<keyword evidence="2" id="KW-1185">Reference proteome</keyword>
<protein>
    <submittedName>
        <fullName evidence="1">Porin family protein</fullName>
    </submittedName>
</protein>
<name>A0ABY5LIE7_9VIBR</name>
<reference evidence="1" key="1">
    <citation type="submission" date="2022-07" db="EMBL/GenBank/DDBJ databases">
        <title>Complete genome of Vibrio japonicus strain JCM 31412T and phylogenomic assessment of the Nereis clade of the genus Vibrio.</title>
        <authorList>
            <person name="Shlafstein M.D."/>
            <person name="Emsley S.A."/>
            <person name="Ushijima B."/>
            <person name="Videau P."/>
            <person name="Saw J.H."/>
        </authorList>
    </citation>
    <scope>NUCLEOTIDE SEQUENCE</scope>
    <source>
        <strain evidence="1">JCM 31412</strain>
    </source>
</reference>
<dbReference type="RefSeq" id="WP_257085540.1">
    <property type="nucleotide sequence ID" value="NZ_CP102096.1"/>
</dbReference>
<evidence type="ECO:0000313" key="2">
    <source>
        <dbReference type="Proteomes" id="UP001058602"/>
    </source>
</evidence>
<dbReference type="Gene3D" id="2.40.160.20">
    <property type="match status" value="1"/>
</dbReference>
<evidence type="ECO:0000313" key="1">
    <source>
        <dbReference type="EMBL" id="UUM31817.1"/>
    </source>
</evidence>
<accession>A0ABY5LIE7</accession>
<dbReference type="EMBL" id="CP102096">
    <property type="protein sequence ID" value="UUM31817.1"/>
    <property type="molecule type" value="Genomic_DNA"/>
</dbReference>
<gene>
    <name evidence="1" type="ORF">NP165_04665</name>
</gene>
<proteinExistence type="predicted"/>
<organism evidence="1 2">
    <name type="scientific">Vibrio japonicus</name>
    <dbReference type="NCBI Taxonomy" id="1824638"/>
    <lineage>
        <taxon>Bacteria</taxon>
        <taxon>Pseudomonadati</taxon>
        <taxon>Pseudomonadota</taxon>
        <taxon>Gammaproteobacteria</taxon>
        <taxon>Vibrionales</taxon>
        <taxon>Vibrionaceae</taxon>
        <taxon>Vibrio</taxon>
    </lineage>
</organism>
<sequence>MTLLVSINSPVLAKVSISPWIGYTSGGSVEDQNDNRFDLKAKSTFALSIETDLEPGRIGLFYHTESTTVDELDIDADLHYLLFQSSIYYPLGNNVAPYLGIGVGASYIDADWVKDELGFSASIFSGIEYHLSDSLTLNTQLRWLGTVVDNDTSGVCQLSAQRSESCVIRFDTSWMNQFSANAGITLRF</sequence>
<dbReference type="Proteomes" id="UP001058602">
    <property type="component" value="Chromosome 1"/>
</dbReference>